<evidence type="ECO:0008006" key="4">
    <source>
        <dbReference type="Google" id="ProtNLM"/>
    </source>
</evidence>
<dbReference type="Gene3D" id="3.40.720.10">
    <property type="entry name" value="Alkaline Phosphatase, subunit A"/>
    <property type="match status" value="1"/>
</dbReference>
<evidence type="ECO:0000313" key="3">
    <source>
        <dbReference type="Proteomes" id="UP000177821"/>
    </source>
</evidence>
<feature type="transmembrane region" description="Helical" evidence="1">
    <location>
        <begin position="150"/>
        <end position="169"/>
    </location>
</feature>
<protein>
    <recommendedName>
        <fullName evidence="4">Sulfatase N-terminal domain-containing protein</fullName>
    </recommendedName>
</protein>
<feature type="transmembrane region" description="Helical" evidence="1">
    <location>
        <begin position="121"/>
        <end position="138"/>
    </location>
</feature>
<proteinExistence type="predicted"/>
<keyword evidence="1" id="KW-0472">Membrane</keyword>
<name>A0A1G1WLK6_9BACT</name>
<gene>
    <name evidence="2" type="ORF">A3J50_02605</name>
</gene>
<organism evidence="2 3">
    <name type="scientific">Candidatus Woykebacteria bacterium RIFCSPHIGHO2_02_FULL_43_16b</name>
    <dbReference type="NCBI Taxonomy" id="1802601"/>
    <lineage>
        <taxon>Bacteria</taxon>
        <taxon>Candidatus Woykeibacteriota</taxon>
    </lineage>
</organism>
<feature type="transmembrane region" description="Helical" evidence="1">
    <location>
        <begin position="21"/>
        <end position="43"/>
    </location>
</feature>
<dbReference type="InterPro" id="IPR017850">
    <property type="entry name" value="Alkaline_phosphatase_core_sf"/>
</dbReference>
<feature type="transmembrane region" description="Helical" evidence="1">
    <location>
        <begin position="55"/>
        <end position="77"/>
    </location>
</feature>
<dbReference type="EMBL" id="MHCX01000047">
    <property type="protein sequence ID" value="OGY28599.1"/>
    <property type="molecule type" value="Genomic_DNA"/>
</dbReference>
<evidence type="ECO:0000256" key="1">
    <source>
        <dbReference type="SAM" id="Phobius"/>
    </source>
</evidence>
<dbReference type="AlphaFoldDB" id="A0A1G1WLK6"/>
<sequence length="538" mass="62570">MIVSEKYTSWKIKPGFIINKLRKLLSQPVHVVLLSLFPTLFLYSINIRDTFPEAVISPLITVSVFTLIIYALFFLFFRHTSKTALLSSLFLVLFFSYNRLFDLVKLWQVTFLGVTLGPNKMITLVFIAIFLLGVWYLLRFKGDFTRINKSLNIFALTLLAISIFNIAYYETTSQRMAIYSSNLKFTQDLPTLSEKTLNPPDIYYFIFDRYAGEETLKDLDFDNSDLMNFLKERGFYIATGSKSNYPNTTNSLSSSLNMDYLNFLPEKIRTQPYSDRMILLPLIRNNKVAGFLKSQDYKYYHVSSWWEPTRDNNFADVNLLPQTGYLAFNEFLREFLQAYVPVSSTYLNELMIESTSRWHQRVFSIFDYLPKEPGPKFVFAHILLPHAPYVFSESCESLTEKDTRVRTTKENYLNQISCANLKIKSMVGKILSKSSQEPIIVISADEGPHPIKTPLKHEGYWKDASLDSIKEKFPISTAIYLPNIKENPLYSTISPVNFFRVIFNTYFHTNLELLPDKNYVFPDPSRTYNFIEVTEKLK</sequence>
<accession>A0A1G1WLK6</accession>
<dbReference type="SUPFAM" id="SSF53649">
    <property type="entry name" value="Alkaline phosphatase-like"/>
    <property type="match status" value="1"/>
</dbReference>
<evidence type="ECO:0000313" key="2">
    <source>
        <dbReference type="EMBL" id="OGY28599.1"/>
    </source>
</evidence>
<dbReference type="Proteomes" id="UP000177821">
    <property type="component" value="Unassembled WGS sequence"/>
</dbReference>
<reference evidence="2 3" key="1">
    <citation type="journal article" date="2016" name="Nat. Commun.">
        <title>Thousands of microbial genomes shed light on interconnected biogeochemical processes in an aquifer system.</title>
        <authorList>
            <person name="Anantharaman K."/>
            <person name="Brown C.T."/>
            <person name="Hug L.A."/>
            <person name="Sharon I."/>
            <person name="Castelle C.J."/>
            <person name="Probst A.J."/>
            <person name="Thomas B.C."/>
            <person name="Singh A."/>
            <person name="Wilkins M.J."/>
            <person name="Karaoz U."/>
            <person name="Brodie E.L."/>
            <person name="Williams K.H."/>
            <person name="Hubbard S.S."/>
            <person name="Banfield J.F."/>
        </authorList>
    </citation>
    <scope>NUCLEOTIDE SEQUENCE [LARGE SCALE GENOMIC DNA]</scope>
</reference>
<comment type="caution">
    <text evidence="2">The sequence shown here is derived from an EMBL/GenBank/DDBJ whole genome shotgun (WGS) entry which is preliminary data.</text>
</comment>
<keyword evidence="1" id="KW-0812">Transmembrane</keyword>
<keyword evidence="1" id="KW-1133">Transmembrane helix</keyword>
<feature type="transmembrane region" description="Helical" evidence="1">
    <location>
        <begin position="84"/>
        <end position="101"/>
    </location>
</feature>